<dbReference type="AlphaFoldDB" id="A0A2I4CIL1"/>
<evidence type="ECO:0000313" key="3">
    <source>
        <dbReference type="Proteomes" id="UP000192220"/>
    </source>
</evidence>
<dbReference type="PANTHER" id="PTHR21193:SF3">
    <property type="entry name" value="OXIDOREDUCTASE-LIKE DOMAIN-CONTAINING PROTEIN 1"/>
    <property type="match status" value="1"/>
</dbReference>
<dbReference type="GeneID" id="106529044"/>
<dbReference type="OrthoDB" id="10064411at2759"/>
<dbReference type="InParanoid" id="A0A2I4CIL1"/>
<gene>
    <name evidence="4" type="primary">oxld1</name>
</gene>
<evidence type="ECO:0000313" key="4">
    <source>
        <dbReference type="RefSeq" id="XP_013879830.1"/>
    </source>
</evidence>
<dbReference type="GO" id="GO:0005739">
    <property type="term" value="C:mitochondrion"/>
    <property type="evidence" value="ECO:0007669"/>
    <property type="project" value="TreeGrafter"/>
</dbReference>
<dbReference type="STRING" id="52670.A0A2I4CIL1"/>
<reference evidence="4" key="1">
    <citation type="submission" date="2025-08" db="UniProtKB">
        <authorList>
            <consortium name="RefSeq"/>
        </authorList>
    </citation>
    <scope>IDENTIFICATION</scope>
    <source>
        <strain evidence="4">Quisiro</strain>
        <tissue evidence="4">Liver</tissue>
    </source>
</reference>
<dbReference type="InterPro" id="IPR019180">
    <property type="entry name" value="Oxidoreductase-like_N"/>
</dbReference>
<dbReference type="Proteomes" id="UP000192220">
    <property type="component" value="Unplaced"/>
</dbReference>
<sequence>MSCLGVKTATYSVFFHKLHIRPQHFCLCPLQLWTRRLHCGNVRSTSVGPESAPPASERNHRSPDPGPPPAPTYCCMSGCHNCVWIEHAKQLLAYYQDGGESALAAVEKNVLDENLKAYLKLEIRLLKKT</sequence>
<name>A0A2I4CIL1_AUSLI</name>
<evidence type="ECO:0000256" key="1">
    <source>
        <dbReference type="SAM" id="MobiDB-lite"/>
    </source>
</evidence>
<accession>A0A2I4CIL1</accession>
<protein>
    <submittedName>
        <fullName evidence="4">Oxidoreductase-like domain-containing protein 1 isoform X1</fullName>
    </submittedName>
</protein>
<feature type="domain" description="Oxidoreductase-like" evidence="2">
    <location>
        <begin position="65"/>
        <end position="95"/>
    </location>
</feature>
<feature type="region of interest" description="Disordered" evidence="1">
    <location>
        <begin position="44"/>
        <end position="66"/>
    </location>
</feature>
<proteinExistence type="predicted"/>
<evidence type="ECO:0000259" key="2">
    <source>
        <dbReference type="Pfam" id="PF09791"/>
    </source>
</evidence>
<dbReference type="KEGG" id="alim:106529044"/>
<dbReference type="PANTHER" id="PTHR21193">
    <property type="entry name" value="OXIDOREDUCTASE-LIKE DOMAIN-CONTAINING PROTEIN 1"/>
    <property type="match status" value="1"/>
</dbReference>
<dbReference type="Pfam" id="PF09791">
    <property type="entry name" value="Oxidored-like"/>
    <property type="match status" value="1"/>
</dbReference>
<organism evidence="3 4">
    <name type="scientific">Austrofundulus limnaeus</name>
    <name type="common">Annual killifish</name>
    <dbReference type="NCBI Taxonomy" id="52670"/>
    <lineage>
        <taxon>Eukaryota</taxon>
        <taxon>Metazoa</taxon>
        <taxon>Chordata</taxon>
        <taxon>Craniata</taxon>
        <taxon>Vertebrata</taxon>
        <taxon>Euteleostomi</taxon>
        <taxon>Actinopterygii</taxon>
        <taxon>Neopterygii</taxon>
        <taxon>Teleostei</taxon>
        <taxon>Neoteleostei</taxon>
        <taxon>Acanthomorphata</taxon>
        <taxon>Ovalentaria</taxon>
        <taxon>Atherinomorphae</taxon>
        <taxon>Cyprinodontiformes</taxon>
        <taxon>Rivulidae</taxon>
        <taxon>Austrofundulus</taxon>
    </lineage>
</organism>
<dbReference type="CTD" id="339229"/>
<keyword evidence="3" id="KW-1185">Reference proteome</keyword>
<dbReference type="RefSeq" id="XP_013879830.1">
    <property type="nucleotide sequence ID" value="XM_014024376.1"/>
</dbReference>
<dbReference type="InterPro" id="IPR039251">
    <property type="entry name" value="OXLD1"/>
</dbReference>